<keyword evidence="6" id="KW-1185">Reference proteome</keyword>
<dbReference type="InterPro" id="IPR016162">
    <property type="entry name" value="Ald_DH_N"/>
</dbReference>
<proteinExistence type="inferred from homology"/>
<feature type="domain" description="Aldehyde dehydrogenase" evidence="4">
    <location>
        <begin position="29"/>
        <end position="491"/>
    </location>
</feature>
<feature type="active site" evidence="2">
    <location>
        <position position="268"/>
    </location>
</feature>
<evidence type="ECO:0000256" key="2">
    <source>
        <dbReference type="PROSITE-ProRule" id="PRU10007"/>
    </source>
</evidence>
<evidence type="ECO:0000256" key="1">
    <source>
        <dbReference type="ARBA" id="ARBA00023002"/>
    </source>
</evidence>
<gene>
    <name evidence="5" type="ORF">IM816_06295</name>
</gene>
<name>A0ABY4T838_9GAMM</name>
<dbReference type="InterPro" id="IPR016163">
    <property type="entry name" value="Ald_DH_C"/>
</dbReference>
<evidence type="ECO:0000256" key="3">
    <source>
        <dbReference type="RuleBase" id="RU003345"/>
    </source>
</evidence>
<sequence length="495" mass="52682">MALDVNDVVPEVARPFLARAGGMLIGSRWVRDTSAGELAVEHPGDGSVLTSVALAGPAEVDQAVEVAQQAFRRWSGVSPTQRAAVLFRLADLMERHALELATLESLDVGKPILTTRMIDVPFTIDTLRYNAGWATKLTGEAYELAGHGGLVSAQTVRQPLGIVAAIVPWNFPLLQAVMKVSAALAAGCVVILKPSELTPLTALRLGELGIEAGLPPGVFQVLPGRGDVAGEALVTHPGVHKVSFTGSGTVGRHVAHRCVETFKRVTLELGGKSPNIVFADADLPRAIAGSAQAIFFNAGQVCYAGSRLYVEDAVYDEVVEGIVAIAGRMTPGMPLEEGTDIGPLVSARQRERVLAYVQTAADEGARVLCGGHALDRPGYHVAPTIIADVREDMTVMREEVFGPVLCVSRFARQNDVIASANASRYGLAAGVWTRDGRKAQTVARALRAGTVWINQYHTIDPHMPFGGWGESGWGREFGRAGVEAYTETKSIAMRL</sequence>
<evidence type="ECO:0000313" key="5">
    <source>
        <dbReference type="EMBL" id="URL60297.1"/>
    </source>
</evidence>
<dbReference type="EMBL" id="CP063231">
    <property type="protein sequence ID" value="URL60297.1"/>
    <property type="molecule type" value="Genomic_DNA"/>
</dbReference>
<dbReference type="Proteomes" id="UP001056681">
    <property type="component" value="Chromosome"/>
</dbReference>
<comment type="similarity">
    <text evidence="3">Belongs to the aldehyde dehydrogenase family.</text>
</comment>
<dbReference type="PROSITE" id="PS00687">
    <property type="entry name" value="ALDEHYDE_DEHYDR_GLU"/>
    <property type="match status" value="1"/>
</dbReference>
<dbReference type="InterPro" id="IPR016161">
    <property type="entry name" value="Ald_DH/histidinol_DH"/>
</dbReference>
<accession>A0ABY4T838</accession>
<dbReference type="InterPro" id="IPR015590">
    <property type="entry name" value="Aldehyde_DH_dom"/>
</dbReference>
<evidence type="ECO:0000259" key="4">
    <source>
        <dbReference type="Pfam" id="PF00171"/>
    </source>
</evidence>
<dbReference type="Gene3D" id="3.40.309.10">
    <property type="entry name" value="Aldehyde Dehydrogenase, Chain A, domain 2"/>
    <property type="match status" value="1"/>
</dbReference>
<keyword evidence="1 3" id="KW-0560">Oxidoreductase</keyword>
<dbReference type="InterPro" id="IPR029510">
    <property type="entry name" value="Ald_DH_CS_GLU"/>
</dbReference>
<dbReference type="Gene3D" id="3.40.605.10">
    <property type="entry name" value="Aldehyde Dehydrogenase, Chain A, domain 1"/>
    <property type="match status" value="1"/>
</dbReference>
<organism evidence="5 6">
    <name type="scientific">Luteibacter flocculans</name>
    <dbReference type="NCBI Taxonomy" id="2780091"/>
    <lineage>
        <taxon>Bacteria</taxon>
        <taxon>Pseudomonadati</taxon>
        <taxon>Pseudomonadota</taxon>
        <taxon>Gammaproteobacteria</taxon>
        <taxon>Lysobacterales</taxon>
        <taxon>Rhodanobacteraceae</taxon>
        <taxon>Luteibacter</taxon>
    </lineage>
</organism>
<dbReference type="PANTHER" id="PTHR11699">
    <property type="entry name" value="ALDEHYDE DEHYDROGENASE-RELATED"/>
    <property type="match status" value="1"/>
</dbReference>
<dbReference type="SUPFAM" id="SSF53720">
    <property type="entry name" value="ALDH-like"/>
    <property type="match status" value="1"/>
</dbReference>
<evidence type="ECO:0000313" key="6">
    <source>
        <dbReference type="Proteomes" id="UP001056681"/>
    </source>
</evidence>
<protein>
    <submittedName>
        <fullName evidence="5">Aldehyde dehydrogenase family protein</fullName>
    </submittedName>
</protein>
<reference evidence="5" key="1">
    <citation type="submission" date="2020-10" db="EMBL/GenBank/DDBJ databases">
        <title>Whole-genome sequence of Luteibacter sp. EIF3.</title>
        <authorList>
            <person name="Friedrich I."/>
            <person name="Hertel R."/>
            <person name="Daniel R."/>
        </authorList>
    </citation>
    <scope>NUCLEOTIDE SEQUENCE</scope>
    <source>
        <strain evidence="5">EIF3</strain>
    </source>
</reference>
<dbReference type="Pfam" id="PF00171">
    <property type="entry name" value="Aldedh"/>
    <property type="match status" value="1"/>
</dbReference>